<feature type="domain" description="Ancillary SecYEG translocon subunit/Cell division coordinator CpoB TPR" evidence="3">
    <location>
        <begin position="118"/>
        <end position="217"/>
    </location>
</feature>
<dbReference type="NCBIfam" id="TIGR02795">
    <property type="entry name" value="tol_pal_ybgF"/>
    <property type="match status" value="1"/>
</dbReference>
<gene>
    <name evidence="4" type="ORF">SAMN05660420_00702</name>
</gene>
<dbReference type="Gene3D" id="1.25.40.10">
    <property type="entry name" value="Tetratricopeptide repeat domain"/>
    <property type="match status" value="1"/>
</dbReference>
<feature type="coiled-coil region" evidence="1">
    <location>
        <begin position="38"/>
        <end position="75"/>
    </location>
</feature>
<evidence type="ECO:0000256" key="2">
    <source>
        <dbReference type="SAM" id="SignalP"/>
    </source>
</evidence>
<feature type="chain" id="PRO_5011490631" evidence="2">
    <location>
        <begin position="29"/>
        <end position="239"/>
    </location>
</feature>
<accession>A0A1H3WXY0</accession>
<keyword evidence="1" id="KW-0175">Coiled coil</keyword>
<proteinExistence type="predicted"/>
<evidence type="ECO:0000256" key="1">
    <source>
        <dbReference type="SAM" id="Coils"/>
    </source>
</evidence>
<dbReference type="PROSITE" id="PS51257">
    <property type="entry name" value="PROKAR_LIPOPROTEIN"/>
    <property type="match status" value="1"/>
</dbReference>
<dbReference type="RefSeq" id="WP_092344793.1">
    <property type="nucleotide sequence ID" value="NZ_FNQN01000002.1"/>
</dbReference>
<keyword evidence="5" id="KW-1185">Reference proteome</keyword>
<sequence>MKRLLSSLTIKILLSSGLLLLLSSCAPAPGLAPSGALKSQLNEIKQQQQTQADQLQQLQKELTQLQEQLLTQNILTATKQPGLYIPDQLKQPTVSNMPPAETPLSPAENQEIVAVAASASSYLAAFSNLAAGHWSAAEAGFQDFLRNFPNHQYSPNARYWLANAQFSQGKMNRAITNLQLIIADPTAQAKTPAALVQLAQIYRQEGQPIQADNILEQLRNRYPESPEAQQLYRSNEPLN</sequence>
<keyword evidence="2" id="KW-0732">Signal</keyword>
<dbReference type="InterPro" id="IPR014162">
    <property type="entry name" value="CpoB_C"/>
</dbReference>
<dbReference type="OrthoDB" id="9781271at2"/>
<evidence type="ECO:0000313" key="5">
    <source>
        <dbReference type="Proteomes" id="UP000199409"/>
    </source>
</evidence>
<protein>
    <submittedName>
        <fullName evidence="4">Tol-pal system protein YbgF</fullName>
    </submittedName>
</protein>
<feature type="signal peptide" evidence="2">
    <location>
        <begin position="1"/>
        <end position="28"/>
    </location>
</feature>
<dbReference type="STRING" id="37625.SAMN05660420_00702"/>
<dbReference type="EMBL" id="FNQN01000002">
    <property type="protein sequence ID" value="SDZ91234.1"/>
    <property type="molecule type" value="Genomic_DNA"/>
</dbReference>
<dbReference type="InterPro" id="IPR018704">
    <property type="entry name" value="SecYEG/CpoB_TPR"/>
</dbReference>
<reference evidence="4 5" key="1">
    <citation type="submission" date="2016-10" db="EMBL/GenBank/DDBJ databases">
        <authorList>
            <person name="de Groot N.N."/>
        </authorList>
    </citation>
    <scope>NUCLEOTIDE SEQUENCE [LARGE SCALE GENOMIC DNA]</scope>
    <source>
        <strain evidence="4 5">DSM 7343</strain>
    </source>
</reference>
<dbReference type="InterPro" id="IPR011990">
    <property type="entry name" value="TPR-like_helical_dom_sf"/>
</dbReference>
<evidence type="ECO:0000259" key="3">
    <source>
        <dbReference type="Pfam" id="PF09976"/>
    </source>
</evidence>
<organism evidence="4 5">
    <name type="scientific">Desulfuromusa kysingii</name>
    <dbReference type="NCBI Taxonomy" id="37625"/>
    <lineage>
        <taxon>Bacteria</taxon>
        <taxon>Pseudomonadati</taxon>
        <taxon>Thermodesulfobacteriota</taxon>
        <taxon>Desulfuromonadia</taxon>
        <taxon>Desulfuromonadales</taxon>
        <taxon>Geopsychrobacteraceae</taxon>
        <taxon>Desulfuromusa</taxon>
    </lineage>
</organism>
<name>A0A1H3WXY0_9BACT</name>
<dbReference type="Pfam" id="PF09976">
    <property type="entry name" value="TPR_21"/>
    <property type="match status" value="1"/>
</dbReference>
<dbReference type="AlphaFoldDB" id="A0A1H3WXY0"/>
<dbReference type="Proteomes" id="UP000199409">
    <property type="component" value="Unassembled WGS sequence"/>
</dbReference>
<dbReference type="SUPFAM" id="SSF48452">
    <property type="entry name" value="TPR-like"/>
    <property type="match status" value="1"/>
</dbReference>
<evidence type="ECO:0000313" key="4">
    <source>
        <dbReference type="EMBL" id="SDZ91234.1"/>
    </source>
</evidence>